<dbReference type="PANTHER" id="PTHR42755:SF1">
    <property type="entry name" value="3-DEOXY-D-MANNO-OCTULOSONIC ACID TRANSFERASE, MITOCHONDRIAL-RELATED"/>
    <property type="match status" value="1"/>
</dbReference>
<protein>
    <recommendedName>
        <fullName evidence="4">3-deoxy-D-manno-octulosonic acid transferase</fullName>
        <shortName evidence="4">Kdo transferase</shortName>
        <ecNumber evidence="4">2.4.99.12</ecNumber>
    </recommendedName>
    <alternativeName>
        <fullName evidence="4">Lipid IV(A) 3-deoxy-D-manno-octulosonic acid transferase</fullName>
    </alternativeName>
</protein>
<dbReference type="Gene3D" id="3.40.50.11720">
    <property type="entry name" value="3-Deoxy-D-manno-octulosonic-acid transferase, N-terminal domain"/>
    <property type="match status" value="1"/>
</dbReference>
<feature type="site" description="Transition state stabilizer" evidence="3">
    <location>
        <position position="137"/>
    </location>
</feature>
<dbReference type="InterPro" id="IPR039901">
    <property type="entry name" value="Kdotransferase"/>
</dbReference>
<evidence type="ECO:0000259" key="5">
    <source>
        <dbReference type="Pfam" id="PF04413"/>
    </source>
</evidence>
<dbReference type="UniPathway" id="UPA00958"/>
<dbReference type="GO" id="GO:0005886">
    <property type="term" value="C:plasma membrane"/>
    <property type="evidence" value="ECO:0007669"/>
    <property type="project" value="UniProtKB-SubCell"/>
</dbReference>
<keyword evidence="4" id="KW-0472">Membrane</keyword>
<dbReference type="AlphaFoldDB" id="S0EZF5"/>
<dbReference type="GO" id="GO:0009245">
    <property type="term" value="P:lipid A biosynthetic process"/>
    <property type="evidence" value="ECO:0007669"/>
    <property type="project" value="TreeGrafter"/>
</dbReference>
<evidence type="ECO:0000256" key="1">
    <source>
        <dbReference type="ARBA" id="ARBA00022679"/>
    </source>
</evidence>
<keyword evidence="4" id="KW-0448">Lipopolysaccharide biosynthesis</keyword>
<dbReference type="RefSeq" id="WP_016483277.1">
    <property type="nucleotide sequence ID" value="NC_021487.1"/>
</dbReference>
<feature type="domain" description="3-deoxy-D-manno-octulosonic-acid transferase N-terminal" evidence="5">
    <location>
        <begin position="38"/>
        <end position="221"/>
    </location>
</feature>
<keyword evidence="6" id="KW-0328">Glycosyltransferase</keyword>
<dbReference type="EC" id="2.4.99.12" evidence="4"/>
<comment type="similarity">
    <text evidence="4">Belongs to the glycosyltransferase group 1 family.</text>
</comment>
<dbReference type="InterPro" id="IPR038107">
    <property type="entry name" value="Glycos_transf_N_sf"/>
</dbReference>
<comment type="catalytic activity">
    <reaction evidence="4">
        <text>lipid IVA (E. coli) + CMP-3-deoxy-beta-D-manno-octulosonate = alpha-Kdo-(2-&gt;6)-lipid IVA (E. coli) + CMP + H(+)</text>
        <dbReference type="Rhea" id="RHEA:28066"/>
        <dbReference type="ChEBI" id="CHEBI:15378"/>
        <dbReference type="ChEBI" id="CHEBI:58603"/>
        <dbReference type="ChEBI" id="CHEBI:60364"/>
        <dbReference type="ChEBI" id="CHEBI:60377"/>
        <dbReference type="ChEBI" id="CHEBI:85987"/>
        <dbReference type="EC" id="2.4.99.12"/>
    </reaction>
</comment>
<keyword evidence="1 4" id="KW-0808">Transferase</keyword>
<keyword evidence="7" id="KW-1185">Reference proteome</keyword>
<dbReference type="GO" id="GO:0009244">
    <property type="term" value="P:lipopolysaccharide core region biosynthetic process"/>
    <property type="evidence" value="ECO:0007669"/>
    <property type="project" value="UniProtKB-UniRule"/>
</dbReference>
<dbReference type="InParanoid" id="S0EZF5"/>
<feature type="site" description="Transition state stabilizer" evidence="3">
    <location>
        <position position="218"/>
    </location>
</feature>
<keyword evidence="4" id="KW-1003">Cell membrane</keyword>
<dbReference type="InterPro" id="IPR007507">
    <property type="entry name" value="Glycos_transf_N"/>
</dbReference>
<sequence length="440" mass="48518">MNNENAAYYRYNLLLAATSPLLTLFLAQRFLSGKSRPGWSERWGHLPSFDSLSPNRIWVHAVSAGEVVASLPILRALKSSFPDHALFLSVITPAGHEVAVKQAAAWLEGLFYAPFDLPWVVKRVVRTLRPQLYVSLESELWPNLLHMLKRHGVNTALVNGRITPRSFERARRFAPGLFRWMLGNVDLLLMQSQADAERVAVLGGAPVEGRIHVVGNTKFDQELHPLDRARREQMKAELRLPLEAPVLVAGSTRSANEERIVVQAFLQMRRRLPSLCLIVAPRQLSRVEETLQILRQANLNPARRTSPQASVTDCLVLDTMGELADVYAVADVTFLGNTFPPVVQGGGQNILQPLAHGKPVLHGPHYATIRAEVTLAQEAGVAFPVANAEELAAKALQLLGDKCLLEKLAHRAQSLIQANRGASQRCIEALAPLLKAGALR</sequence>
<evidence type="ECO:0000313" key="6">
    <source>
        <dbReference type="EMBL" id="CCW35752.1"/>
    </source>
</evidence>
<dbReference type="Proteomes" id="UP000014227">
    <property type="component" value="Chromosome I"/>
</dbReference>
<reference evidence="7" key="1">
    <citation type="submission" date="2013-03" db="EMBL/GenBank/DDBJ databases">
        <title>Genome sequence of Chthonomonas calidirosea, the first sequenced genome from the Armatimonadetes phylum (formally candidate division OP10).</title>
        <authorList>
            <person name="Lee K.C.Y."/>
            <person name="Morgan X.C."/>
            <person name="Dunfield P.F."/>
            <person name="Tamas I."/>
            <person name="Houghton K.M."/>
            <person name="Vyssotski M."/>
            <person name="Ryan J.L.J."/>
            <person name="Lagutin K."/>
            <person name="McDonald I.R."/>
            <person name="Stott M.B."/>
        </authorList>
    </citation>
    <scope>NUCLEOTIDE SEQUENCE [LARGE SCALE GENOMIC DNA]</scope>
    <source>
        <strain evidence="7">DSM 23976 / ICMP 18418 / T49</strain>
    </source>
</reference>
<dbReference type="eggNOG" id="COG1519">
    <property type="taxonomic scope" value="Bacteria"/>
</dbReference>
<dbReference type="STRING" id="454171.CP488_02149"/>
<dbReference type="KEGG" id="ccz:CCALI_01945"/>
<dbReference type="Pfam" id="PF04413">
    <property type="entry name" value="Glycos_transf_N"/>
    <property type="match status" value="1"/>
</dbReference>
<gene>
    <name evidence="6" type="ORF">CCALI_01945</name>
</gene>
<name>S0EZF5_CHTCT</name>
<evidence type="ECO:0000256" key="2">
    <source>
        <dbReference type="PIRSR" id="PIRSR639901-1"/>
    </source>
</evidence>
<feature type="active site" description="Proton acceptor" evidence="2">
    <location>
        <position position="66"/>
    </location>
</feature>
<proteinExistence type="inferred from homology"/>
<dbReference type="PANTHER" id="PTHR42755">
    <property type="entry name" value="3-DEOXY-MANNO-OCTULOSONATE CYTIDYLYLTRANSFERASE"/>
    <property type="match status" value="1"/>
</dbReference>
<evidence type="ECO:0000256" key="3">
    <source>
        <dbReference type="PIRSR" id="PIRSR639901-2"/>
    </source>
</evidence>
<evidence type="ECO:0000313" key="7">
    <source>
        <dbReference type="Proteomes" id="UP000014227"/>
    </source>
</evidence>
<comment type="pathway">
    <text evidence="4">Bacterial outer membrane biogenesis; LPS core biosynthesis.</text>
</comment>
<dbReference type="HOGENOM" id="CLU_036146_2_0_0"/>
<dbReference type="PATRIC" id="fig|1303518.3.peg.2001"/>
<organism evidence="6 7">
    <name type="scientific">Chthonomonas calidirosea (strain DSM 23976 / ICMP 18418 / T49)</name>
    <dbReference type="NCBI Taxonomy" id="1303518"/>
    <lineage>
        <taxon>Bacteria</taxon>
        <taxon>Bacillati</taxon>
        <taxon>Armatimonadota</taxon>
        <taxon>Chthonomonadia</taxon>
        <taxon>Chthonomonadales</taxon>
        <taxon>Chthonomonadaceae</taxon>
        <taxon>Chthonomonas</taxon>
    </lineage>
</organism>
<comment type="function">
    <text evidence="4">Involved in lipopolysaccharide (LPS) biosynthesis. Catalyzes the transfer of 3-deoxy-D-manno-octulosonate (Kdo) residue(s) from CMP-Kdo to lipid IV(A), the tetraacyldisaccharide-1,4'-bisphosphate precursor of lipid A.</text>
</comment>
<dbReference type="Gene3D" id="3.40.50.2000">
    <property type="entry name" value="Glycogen Phosphorylase B"/>
    <property type="match status" value="1"/>
</dbReference>
<dbReference type="EMBL" id="HF951689">
    <property type="protein sequence ID" value="CCW35752.1"/>
    <property type="molecule type" value="Genomic_DNA"/>
</dbReference>
<dbReference type="OrthoDB" id="9789797at2"/>
<dbReference type="SUPFAM" id="SSF53756">
    <property type="entry name" value="UDP-Glycosyltransferase/glycogen phosphorylase"/>
    <property type="match status" value="1"/>
</dbReference>
<dbReference type="GO" id="GO:0043842">
    <property type="term" value="F:Kdo transferase activity"/>
    <property type="evidence" value="ECO:0007669"/>
    <property type="project" value="UniProtKB-EC"/>
</dbReference>
<evidence type="ECO:0000256" key="4">
    <source>
        <dbReference type="RuleBase" id="RU365103"/>
    </source>
</evidence>
<accession>S0EZF5</accession>
<comment type="subcellular location">
    <subcellularLocation>
        <location evidence="4">Cell membrane</location>
    </subcellularLocation>
</comment>